<protein>
    <recommendedName>
        <fullName evidence="5">Cation/H+ exchanger transmembrane domain-containing protein</fullName>
    </recommendedName>
</protein>
<evidence type="ECO:0000256" key="1">
    <source>
        <dbReference type="ARBA" id="ARBA00004141"/>
    </source>
</evidence>
<organism evidence="6">
    <name type="scientific">Solanum lycopersicum</name>
    <name type="common">Tomato</name>
    <name type="synonym">Lycopersicon esculentum</name>
    <dbReference type="NCBI Taxonomy" id="4081"/>
    <lineage>
        <taxon>Eukaryota</taxon>
        <taxon>Viridiplantae</taxon>
        <taxon>Streptophyta</taxon>
        <taxon>Embryophyta</taxon>
        <taxon>Tracheophyta</taxon>
        <taxon>Spermatophyta</taxon>
        <taxon>Magnoliopsida</taxon>
        <taxon>eudicotyledons</taxon>
        <taxon>Gunneridae</taxon>
        <taxon>Pentapetalae</taxon>
        <taxon>asterids</taxon>
        <taxon>lamiids</taxon>
        <taxon>Solanales</taxon>
        <taxon>Solanaceae</taxon>
        <taxon>Solanoideae</taxon>
        <taxon>Solaneae</taxon>
        <taxon>Solanum</taxon>
        <taxon>Solanum subgen. Lycopersicon</taxon>
    </lineage>
</organism>
<dbReference type="Proteomes" id="UP000004994">
    <property type="component" value="Chromosome 11"/>
</dbReference>
<evidence type="ECO:0000256" key="4">
    <source>
        <dbReference type="ARBA" id="ARBA00023136"/>
    </source>
</evidence>
<evidence type="ECO:0000313" key="7">
    <source>
        <dbReference type="Proteomes" id="UP000004994"/>
    </source>
</evidence>
<accession>A0A3Q7IVZ0</accession>
<reference evidence="6" key="2">
    <citation type="submission" date="2019-01" db="UniProtKB">
        <authorList>
            <consortium name="EnsemblPlants"/>
        </authorList>
    </citation>
    <scope>IDENTIFICATION</scope>
    <source>
        <strain evidence="6">cv. Heinz 1706</strain>
    </source>
</reference>
<dbReference type="AlphaFoldDB" id="A0A3Q7IVZ0"/>
<dbReference type="GO" id="GO:0016020">
    <property type="term" value="C:membrane"/>
    <property type="evidence" value="ECO:0007669"/>
    <property type="project" value="UniProtKB-SubCell"/>
</dbReference>
<evidence type="ECO:0000259" key="5">
    <source>
        <dbReference type="Pfam" id="PF00999"/>
    </source>
</evidence>
<dbReference type="InterPro" id="IPR006153">
    <property type="entry name" value="Cation/H_exchanger_TM"/>
</dbReference>
<dbReference type="Pfam" id="PF00999">
    <property type="entry name" value="Na_H_Exchanger"/>
    <property type="match status" value="1"/>
</dbReference>
<dbReference type="Gene3D" id="1.20.1530.20">
    <property type="match status" value="1"/>
</dbReference>
<dbReference type="InterPro" id="IPR038770">
    <property type="entry name" value="Na+/solute_symporter_sf"/>
</dbReference>
<proteinExistence type="predicted"/>
<name>A0A3Q7IVZ0_SOLLC</name>
<keyword evidence="7" id="KW-1185">Reference proteome</keyword>
<dbReference type="InParanoid" id="A0A3Q7IVZ0"/>
<dbReference type="GO" id="GO:0015297">
    <property type="term" value="F:antiporter activity"/>
    <property type="evidence" value="ECO:0007669"/>
    <property type="project" value="InterPro"/>
</dbReference>
<dbReference type="PaxDb" id="4081-Solyc11g044260.1.1"/>
<evidence type="ECO:0000313" key="6">
    <source>
        <dbReference type="EnsemblPlants" id="Solyc11g044260.2.1"/>
    </source>
</evidence>
<dbReference type="Gramene" id="Solyc11g044260.2.1">
    <property type="protein sequence ID" value="Solyc11g044260.2.1"/>
    <property type="gene ID" value="Solyc11g044260.2"/>
</dbReference>
<dbReference type="GO" id="GO:1902600">
    <property type="term" value="P:proton transmembrane transport"/>
    <property type="evidence" value="ECO:0007669"/>
    <property type="project" value="InterPro"/>
</dbReference>
<dbReference type="PANTHER" id="PTHR46157">
    <property type="entry name" value="K(+) EFFLUX ANTIPORTER 3, CHLOROPLASTIC"/>
    <property type="match status" value="1"/>
</dbReference>
<evidence type="ECO:0000256" key="3">
    <source>
        <dbReference type="ARBA" id="ARBA00022989"/>
    </source>
</evidence>
<keyword evidence="3" id="KW-1133">Transmembrane helix</keyword>
<keyword evidence="4" id="KW-0472">Membrane</keyword>
<sequence length="283" mass="31027">MLAVLTMCDFILRTPPPKGYNVRSQTRSTWSTSSASCLHPHYSNVSYTYNKSIHISSYHKINHPSSGTNGVCKRTPFSSSYSGRGVRILKHQKSLRCRFQICASLDVASAVDVINDLGLDTLTFLAVTVLIVPAFKTIKASPILGFFFAGVVLNQFGLIRNITDVKVLSEWGILFLLFEMGLELSLARLKALAKFAFGMGLTQVVLSTLAFTSFELPPNDAVGTKILEFLFHSRPDLVNIRSVDEAVVIGAALSLSSSAFVLQISYSQAPSSLLQVCDFQFTK</sequence>
<comment type="subcellular location">
    <subcellularLocation>
        <location evidence="1">Membrane</location>
        <topology evidence="1">Multi-pass membrane protein</topology>
    </subcellularLocation>
</comment>
<reference evidence="6" key="1">
    <citation type="journal article" date="2012" name="Nature">
        <title>The tomato genome sequence provides insights into fleshy fruit evolution.</title>
        <authorList>
            <consortium name="Tomato Genome Consortium"/>
        </authorList>
    </citation>
    <scope>NUCLEOTIDE SEQUENCE [LARGE SCALE GENOMIC DNA]</scope>
    <source>
        <strain evidence="6">cv. Heinz 1706</strain>
    </source>
</reference>
<evidence type="ECO:0000256" key="2">
    <source>
        <dbReference type="ARBA" id="ARBA00022692"/>
    </source>
</evidence>
<dbReference type="EnsemblPlants" id="Solyc11g044260.2.1">
    <property type="protein sequence ID" value="Solyc11g044260.2.1"/>
    <property type="gene ID" value="Solyc11g044260.2"/>
</dbReference>
<feature type="domain" description="Cation/H+ exchanger transmembrane" evidence="5">
    <location>
        <begin position="127"/>
        <end position="275"/>
    </location>
</feature>
<keyword evidence="2" id="KW-0812">Transmembrane</keyword>
<dbReference type="PANTHER" id="PTHR46157:SF4">
    <property type="entry name" value="K(+) EFFLUX ANTIPORTER 3, CHLOROPLASTIC"/>
    <property type="match status" value="1"/>
</dbReference>